<organism evidence="2 3">
    <name type="scientific">Mucilaginibacter sabulilitoris</name>
    <dbReference type="NCBI Taxonomy" id="1173583"/>
    <lineage>
        <taxon>Bacteria</taxon>
        <taxon>Pseudomonadati</taxon>
        <taxon>Bacteroidota</taxon>
        <taxon>Sphingobacteriia</taxon>
        <taxon>Sphingobacteriales</taxon>
        <taxon>Sphingobacteriaceae</taxon>
        <taxon>Mucilaginibacter</taxon>
    </lineage>
</organism>
<dbReference type="Proteomes" id="UP001324380">
    <property type="component" value="Chromosome"/>
</dbReference>
<dbReference type="RefSeq" id="WP_321563220.1">
    <property type="nucleotide sequence ID" value="NZ_CP139558.1"/>
</dbReference>
<feature type="transmembrane region" description="Helical" evidence="1">
    <location>
        <begin position="21"/>
        <end position="40"/>
    </location>
</feature>
<keyword evidence="1" id="KW-1133">Transmembrane helix</keyword>
<evidence type="ECO:0000313" key="2">
    <source>
        <dbReference type="EMBL" id="WPU94094.1"/>
    </source>
</evidence>
<keyword evidence="1" id="KW-0472">Membrane</keyword>
<feature type="transmembrane region" description="Helical" evidence="1">
    <location>
        <begin position="46"/>
        <end position="63"/>
    </location>
</feature>
<name>A0ABZ0TLQ3_9SPHI</name>
<dbReference type="EMBL" id="CP139558">
    <property type="protein sequence ID" value="WPU94094.1"/>
    <property type="molecule type" value="Genomic_DNA"/>
</dbReference>
<keyword evidence="3" id="KW-1185">Reference proteome</keyword>
<evidence type="ECO:0000256" key="1">
    <source>
        <dbReference type="SAM" id="Phobius"/>
    </source>
</evidence>
<reference evidence="2 3" key="1">
    <citation type="submission" date="2023-11" db="EMBL/GenBank/DDBJ databases">
        <title>Analysis of the Genomes of Mucilaginibacter gossypii cycad 4 and M. sabulilitoris SNA2: microbes with the potential for plant growth promotion.</title>
        <authorList>
            <person name="Hirsch A.M."/>
            <person name="Humm E."/>
            <person name="Rubbi M."/>
            <person name="Del Vecchio G."/>
            <person name="Ha S.M."/>
            <person name="Pellegrini M."/>
            <person name="Gunsalus R.P."/>
        </authorList>
    </citation>
    <scope>NUCLEOTIDE SEQUENCE [LARGE SCALE GENOMIC DNA]</scope>
    <source>
        <strain evidence="2 3">SNA2</strain>
    </source>
</reference>
<accession>A0ABZ0TLQ3</accession>
<keyword evidence="1" id="KW-0812">Transmembrane</keyword>
<proteinExistence type="predicted"/>
<sequence>MTFHKTIKRELEVAFSKQSQPVGFRVIKYIVLGCILYFFWGSKLLWIILLVLFIFSLALHFWYRYKTHGWTKSYGLWKYDKDDSSHEDARNLN</sequence>
<protein>
    <submittedName>
        <fullName evidence="2">Uncharacterized protein</fullName>
    </submittedName>
</protein>
<gene>
    <name evidence="2" type="ORF">SNE25_00965</name>
</gene>
<evidence type="ECO:0000313" key="3">
    <source>
        <dbReference type="Proteomes" id="UP001324380"/>
    </source>
</evidence>